<gene>
    <name evidence="2" type="ORF">GK091_08010</name>
</gene>
<dbReference type="Gene3D" id="3.90.25.10">
    <property type="entry name" value="UDP-galactose 4-epimerase, domain 1"/>
    <property type="match status" value="1"/>
</dbReference>
<dbReference type="EMBL" id="JAAGNZ010000001">
    <property type="protein sequence ID" value="NEU66824.1"/>
    <property type="molecule type" value="Genomic_DNA"/>
</dbReference>
<keyword evidence="3" id="KW-1185">Reference proteome</keyword>
<dbReference type="PANTHER" id="PTHR47129:SF1">
    <property type="entry name" value="NMRA-LIKE DOMAIN-CONTAINING PROTEIN"/>
    <property type="match status" value="1"/>
</dbReference>
<comment type="caution">
    <text evidence="2">The sequence shown here is derived from an EMBL/GenBank/DDBJ whole genome shotgun (WGS) entry which is preliminary data.</text>
</comment>
<evidence type="ECO:0000259" key="1">
    <source>
        <dbReference type="Pfam" id="PF05368"/>
    </source>
</evidence>
<protein>
    <submittedName>
        <fullName evidence="2">SDR family oxidoreductase</fullName>
    </submittedName>
</protein>
<name>A0A6M0IF83_9BACT</name>
<evidence type="ECO:0000313" key="3">
    <source>
        <dbReference type="Proteomes" id="UP000477386"/>
    </source>
</evidence>
<organism evidence="2 3">
    <name type="scientific">Spirosoma agri</name>
    <dbReference type="NCBI Taxonomy" id="1987381"/>
    <lineage>
        <taxon>Bacteria</taxon>
        <taxon>Pseudomonadati</taxon>
        <taxon>Bacteroidota</taxon>
        <taxon>Cytophagia</taxon>
        <taxon>Cytophagales</taxon>
        <taxon>Cytophagaceae</taxon>
        <taxon>Spirosoma</taxon>
    </lineage>
</organism>
<feature type="domain" description="NmrA-like" evidence="1">
    <location>
        <begin position="2"/>
        <end position="279"/>
    </location>
</feature>
<dbReference type="SUPFAM" id="SSF51735">
    <property type="entry name" value="NAD(P)-binding Rossmann-fold domains"/>
    <property type="match status" value="1"/>
</dbReference>
<dbReference type="Pfam" id="PF05368">
    <property type="entry name" value="NmrA"/>
    <property type="match status" value="1"/>
</dbReference>
<dbReference type="AlphaFoldDB" id="A0A6M0IF83"/>
<evidence type="ECO:0000313" key="2">
    <source>
        <dbReference type="EMBL" id="NEU66824.1"/>
    </source>
</evidence>
<dbReference type="Proteomes" id="UP000477386">
    <property type="component" value="Unassembled WGS sequence"/>
</dbReference>
<accession>A0A6M0IF83</accession>
<dbReference type="RefSeq" id="WP_164036102.1">
    <property type="nucleotide sequence ID" value="NZ_JAAGNZ010000001.1"/>
</dbReference>
<sequence length="283" mass="29826">MIAITGASGHLGKATLDFLLTKTNPESLVAIVRDSQKVTEFADKGVSVRQGDYTDPASLVASLAGVDTLLLISSAVLGEERVRQHSNVIAAANEAGVKHVFYTSAPNPSLTSSFTPAIDHFHTENLLIGSGLTYTIFRNNLYLDVLPMVIGDAVQTGKLPYPAGDGKTSFVLRRDIAEGLANALTATAKHENKVYDIGASTAWSFSDLAAGLGHDGTTVAYLDIPGSAYEAELAKHLPPPAVTIFAGMAEGIKKGEFDVPSSTLAELLGREPLSLDEFLKSLA</sequence>
<dbReference type="Gene3D" id="3.40.50.720">
    <property type="entry name" value="NAD(P)-binding Rossmann-like Domain"/>
    <property type="match status" value="1"/>
</dbReference>
<proteinExistence type="predicted"/>
<dbReference type="InterPro" id="IPR052718">
    <property type="entry name" value="NmrA-type_oxidoreductase"/>
</dbReference>
<reference evidence="2 3" key="1">
    <citation type="submission" date="2020-02" db="EMBL/GenBank/DDBJ databases">
        <title>Draft genome sequence of two Spirosoma agri KCTC 52727 and Spirosoma terrae KCTC 52035.</title>
        <authorList>
            <person name="Rojas J."/>
            <person name="Ambika Manirajan B."/>
            <person name="Ratering S."/>
            <person name="Suarez C."/>
            <person name="Schnell S."/>
        </authorList>
    </citation>
    <scope>NUCLEOTIDE SEQUENCE [LARGE SCALE GENOMIC DNA]</scope>
    <source>
        <strain evidence="2 3">KCTC 52727</strain>
    </source>
</reference>
<dbReference type="InterPro" id="IPR008030">
    <property type="entry name" value="NmrA-like"/>
</dbReference>
<dbReference type="PANTHER" id="PTHR47129">
    <property type="entry name" value="QUINONE OXIDOREDUCTASE 2"/>
    <property type="match status" value="1"/>
</dbReference>
<dbReference type="InterPro" id="IPR036291">
    <property type="entry name" value="NAD(P)-bd_dom_sf"/>
</dbReference>
<dbReference type="CDD" id="cd05269">
    <property type="entry name" value="TMR_SDR_a"/>
    <property type="match status" value="1"/>
</dbReference>